<reference evidence="1 2" key="1">
    <citation type="submission" date="2019-10" db="EMBL/GenBank/DDBJ databases">
        <authorList>
            <person name="Blom J."/>
        </authorList>
    </citation>
    <scope>NUCLEOTIDE SEQUENCE [LARGE SCALE GENOMIC DNA]</scope>
    <source>
        <strain evidence="1 2">ES3154-GLU</strain>
    </source>
</reference>
<dbReference type="AlphaFoldDB" id="A0A6I8ME92"/>
<evidence type="ECO:0000313" key="2">
    <source>
        <dbReference type="Proteomes" id="UP000419017"/>
    </source>
</evidence>
<evidence type="ECO:0000313" key="1">
    <source>
        <dbReference type="EMBL" id="VWL85411.1"/>
    </source>
</evidence>
<name>A0A6I8ME92_9FUSO</name>
<proteinExistence type="predicted"/>
<dbReference type="Proteomes" id="UP000419017">
    <property type="component" value="Unassembled WGS sequence"/>
</dbReference>
<protein>
    <submittedName>
        <fullName evidence="1">Uncharacterized protein</fullName>
    </submittedName>
</protein>
<dbReference type="RefSeq" id="WP_156683409.1">
    <property type="nucleotide sequence ID" value="NZ_CABWIB010000001.1"/>
</dbReference>
<accession>A0A6I8ME92</accession>
<dbReference type="EMBL" id="CABWIB010000001">
    <property type="protein sequence ID" value="VWL85411.1"/>
    <property type="molecule type" value="Genomic_DNA"/>
</dbReference>
<gene>
    <name evidence="1" type="ORF">OMES3154_00696</name>
</gene>
<organism evidence="1 2">
    <name type="scientific">Oceanivirga miroungae</name>
    <dbReference type="NCBI Taxonomy" id="1130046"/>
    <lineage>
        <taxon>Bacteria</taxon>
        <taxon>Fusobacteriati</taxon>
        <taxon>Fusobacteriota</taxon>
        <taxon>Fusobacteriia</taxon>
        <taxon>Fusobacteriales</taxon>
        <taxon>Leptotrichiaceae</taxon>
        <taxon>Oceanivirga</taxon>
    </lineage>
</organism>
<sequence length="92" mass="10911">MKKKSKIEEIKEIDEFHDYLESLSIDELDELEYMVCRDFEMMSSDKNIVEKLNKSDKEVISLFNCLVKMYELAKIKELKIKNVKKTISSVIN</sequence>
<keyword evidence="2" id="KW-1185">Reference proteome</keyword>